<dbReference type="Gene3D" id="3.30.390.30">
    <property type="match status" value="1"/>
</dbReference>
<feature type="domain" description="Pyridine nucleotide-disulphide oxidoreductase dimerisation" evidence="14">
    <location>
        <begin position="353"/>
        <end position="462"/>
    </location>
</feature>
<proteinExistence type="inferred from homology"/>
<evidence type="ECO:0000256" key="11">
    <source>
        <dbReference type="ARBA" id="ARBA00023284"/>
    </source>
</evidence>
<keyword evidence="8 13" id="KW-0560">Oxidoreductase</keyword>
<gene>
    <name evidence="16" type="primary">lpdG</name>
    <name evidence="16" type="ORF">GCM10007160_18960</name>
</gene>
<dbReference type="PANTHER" id="PTHR22912:SF224">
    <property type="entry name" value="DIHYDROLIPOYL DEHYDROGENASE"/>
    <property type="match status" value="1"/>
</dbReference>
<comment type="catalytic activity">
    <reaction evidence="12 13">
        <text>N(6)-[(R)-dihydrolipoyl]-L-lysyl-[protein] + NAD(+) = N(6)-[(R)-lipoyl]-L-lysyl-[protein] + NADH + H(+)</text>
        <dbReference type="Rhea" id="RHEA:15045"/>
        <dbReference type="Rhea" id="RHEA-COMP:10474"/>
        <dbReference type="Rhea" id="RHEA-COMP:10475"/>
        <dbReference type="ChEBI" id="CHEBI:15378"/>
        <dbReference type="ChEBI" id="CHEBI:57540"/>
        <dbReference type="ChEBI" id="CHEBI:57945"/>
        <dbReference type="ChEBI" id="CHEBI:83099"/>
        <dbReference type="ChEBI" id="CHEBI:83100"/>
        <dbReference type="EC" id="1.8.1.4"/>
    </reaction>
</comment>
<dbReference type="InterPro" id="IPR023753">
    <property type="entry name" value="FAD/NAD-binding_dom"/>
</dbReference>
<dbReference type="EMBL" id="BMXS01000008">
    <property type="protein sequence ID" value="GGX91697.1"/>
    <property type="molecule type" value="Genomic_DNA"/>
</dbReference>
<dbReference type="RefSeq" id="WP_189468520.1">
    <property type="nucleotide sequence ID" value="NZ_BMXS01000008.1"/>
</dbReference>
<comment type="caution">
    <text evidence="16">The sequence shown here is derived from an EMBL/GenBank/DDBJ whole genome shotgun (WGS) entry which is preliminary data.</text>
</comment>
<dbReference type="Pfam" id="PF07992">
    <property type="entry name" value="Pyr_redox_2"/>
    <property type="match status" value="1"/>
</dbReference>
<evidence type="ECO:0000256" key="5">
    <source>
        <dbReference type="ARBA" id="ARBA00022490"/>
    </source>
</evidence>
<dbReference type="Proteomes" id="UP000653056">
    <property type="component" value="Unassembled WGS sequence"/>
</dbReference>
<evidence type="ECO:0000256" key="1">
    <source>
        <dbReference type="ARBA" id="ARBA00004496"/>
    </source>
</evidence>
<keyword evidence="17" id="KW-1185">Reference proteome</keyword>
<comment type="cofactor">
    <cofactor evidence="13">
        <name>FAD</name>
        <dbReference type="ChEBI" id="CHEBI:57692"/>
    </cofactor>
    <text evidence="13">Binds 1 FAD per subunit.</text>
</comment>
<dbReference type="InterPro" id="IPR012999">
    <property type="entry name" value="Pyr_OxRdtase_I_AS"/>
</dbReference>
<evidence type="ECO:0000256" key="12">
    <source>
        <dbReference type="ARBA" id="ARBA00049187"/>
    </source>
</evidence>
<dbReference type="Pfam" id="PF02852">
    <property type="entry name" value="Pyr_redox_dim"/>
    <property type="match status" value="1"/>
</dbReference>
<evidence type="ECO:0000256" key="4">
    <source>
        <dbReference type="ARBA" id="ARBA00016961"/>
    </source>
</evidence>
<dbReference type="SUPFAM" id="SSF55424">
    <property type="entry name" value="FAD/NAD-linked reductases, dimerisation (C-terminal) domain"/>
    <property type="match status" value="1"/>
</dbReference>
<keyword evidence="7 13" id="KW-0274">FAD</keyword>
<dbReference type="PIRSF" id="PIRSF000350">
    <property type="entry name" value="Mercury_reductase_MerA"/>
    <property type="match status" value="1"/>
</dbReference>
<evidence type="ECO:0000256" key="2">
    <source>
        <dbReference type="ARBA" id="ARBA00007532"/>
    </source>
</evidence>
<dbReference type="Gene3D" id="3.50.50.60">
    <property type="entry name" value="FAD/NAD(P)-binding domain"/>
    <property type="match status" value="2"/>
</dbReference>
<evidence type="ECO:0000256" key="7">
    <source>
        <dbReference type="ARBA" id="ARBA00022827"/>
    </source>
</evidence>
<evidence type="ECO:0000256" key="3">
    <source>
        <dbReference type="ARBA" id="ARBA00012608"/>
    </source>
</evidence>
<evidence type="ECO:0000313" key="17">
    <source>
        <dbReference type="Proteomes" id="UP000653056"/>
    </source>
</evidence>
<evidence type="ECO:0000256" key="8">
    <source>
        <dbReference type="ARBA" id="ARBA00023002"/>
    </source>
</evidence>
<evidence type="ECO:0000256" key="13">
    <source>
        <dbReference type="RuleBase" id="RU003692"/>
    </source>
</evidence>
<keyword evidence="5" id="KW-0963">Cytoplasm</keyword>
<organism evidence="16 17">
    <name type="scientific">Litchfieldella qijiaojingensis</name>
    <dbReference type="NCBI Taxonomy" id="980347"/>
    <lineage>
        <taxon>Bacteria</taxon>
        <taxon>Pseudomonadati</taxon>
        <taxon>Pseudomonadota</taxon>
        <taxon>Gammaproteobacteria</taxon>
        <taxon>Oceanospirillales</taxon>
        <taxon>Halomonadaceae</taxon>
        <taxon>Litchfieldella</taxon>
    </lineage>
</organism>
<evidence type="ECO:0000313" key="16">
    <source>
        <dbReference type="EMBL" id="GGX91697.1"/>
    </source>
</evidence>
<sequence>MADKFDVIVIGAGPGGYVAAIRAAQLGLKTACVEKWVNKEGKTVHGGTCLNVGCIPSKALLETSHKFVEARDHYNEIGIEVGELAPNVAKMLEFKEKVIAKNVGGISALFKANGVTALEGTGKVISSKQVEVTGHDGEKATYETDNIVIASGSVPVEIPPTPLTDDLIVDSSGALEFAEVPKRLGVIGAGVIGLELGSVWSRLGSEVTMLEAMDTFLPAVDQTIAKETFKLLKKQGLDIKLGARVTGAEVKGTEVVVKYTDAKGEQEITFDKLIVCVGRRPYTQGVLGDDAGVKLDERGFIFVDDQCRTSVPGIYAIGDCVRGLMLAHKASEEGVMVADIIAGHKAEMNYDAIPSVIYTAPEVAWVGMTEEEAKAAGIEVKTGSFPFAANGRALANNAPEGMAKIVADAETDRILGMHIVSQHAGELIAQGVIAMEFGSSAEDLALTCYAHPSTSEAIHEAALAVDGHAIHMANRKKRK</sequence>
<dbReference type="PRINTS" id="PR00411">
    <property type="entry name" value="PNDRDTASEI"/>
</dbReference>
<evidence type="ECO:0000259" key="14">
    <source>
        <dbReference type="Pfam" id="PF02852"/>
    </source>
</evidence>
<evidence type="ECO:0000259" key="15">
    <source>
        <dbReference type="Pfam" id="PF07992"/>
    </source>
</evidence>
<name>A0ABQ2YQP9_9GAMM</name>
<comment type="similarity">
    <text evidence="2 13">Belongs to the class-I pyridine nucleotide-disulfide oxidoreductase family.</text>
</comment>
<evidence type="ECO:0000256" key="6">
    <source>
        <dbReference type="ARBA" id="ARBA00022630"/>
    </source>
</evidence>
<dbReference type="InterPro" id="IPR050151">
    <property type="entry name" value="Class-I_Pyr_Nuc-Dis_Oxidored"/>
</dbReference>
<dbReference type="PANTHER" id="PTHR22912">
    <property type="entry name" value="DISULFIDE OXIDOREDUCTASE"/>
    <property type="match status" value="1"/>
</dbReference>
<feature type="domain" description="FAD/NAD(P)-binding" evidence="15">
    <location>
        <begin position="5"/>
        <end position="334"/>
    </location>
</feature>
<comment type="miscellaneous">
    <text evidence="13">The active site is a redox-active disulfide bond.</text>
</comment>
<dbReference type="InterPro" id="IPR016156">
    <property type="entry name" value="FAD/NAD-linked_Rdtase_dimer_sf"/>
</dbReference>
<keyword evidence="11 13" id="KW-0676">Redox-active center</keyword>
<keyword evidence="10" id="KW-1015">Disulfide bond</keyword>
<evidence type="ECO:0000256" key="9">
    <source>
        <dbReference type="ARBA" id="ARBA00023027"/>
    </source>
</evidence>
<dbReference type="InterPro" id="IPR001100">
    <property type="entry name" value="Pyr_nuc-diS_OxRdtase"/>
</dbReference>
<dbReference type="NCBIfam" id="TIGR01350">
    <property type="entry name" value="lipoamide_DH"/>
    <property type="match status" value="1"/>
</dbReference>
<dbReference type="InterPro" id="IPR036188">
    <property type="entry name" value="FAD/NAD-bd_sf"/>
</dbReference>
<dbReference type="EC" id="1.8.1.4" evidence="3 13"/>
<accession>A0ABQ2YQP9</accession>
<dbReference type="PRINTS" id="PR00368">
    <property type="entry name" value="FADPNR"/>
</dbReference>
<protein>
    <recommendedName>
        <fullName evidence="4 13">Dihydrolipoyl dehydrogenase</fullName>
        <ecNumber evidence="3 13">1.8.1.4</ecNumber>
    </recommendedName>
</protein>
<reference evidence="17" key="1">
    <citation type="journal article" date="2019" name="Int. J. Syst. Evol. Microbiol.">
        <title>The Global Catalogue of Microorganisms (GCM) 10K type strain sequencing project: providing services to taxonomists for standard genome sequencing and annotation.</title>
        <authorList>
            <consortium name="The Broad Institute Genomics Platform"/>
            <consortium name="The Broad Institute Genome Sequencing Center for Infectious Disease"/>
            <person name="Wu L."/>
            <person name="Ma J."/>
        </authorList>
    </citation>
    <scope>NUCLEOTIDE SEQUENCE [LARGE SCALE GENOMIC DNA]</scope>
    <source>
        <strain evidence="17">KCTC 22228</strain>
    </source>
</reference>
<keyword evidence="9 13" id="KW-0520">NAD</keyword>
<dbReference type="SUPFAM" id="SSF51905">
    <property type="entry name" value="FAD/NAD(P)-binding domain"/>
    <property type="match status" value="1"/>
</dbReference>
<dbReference type="InterPro" id="IPR004099">
    <property type="entry name" value="Pyr_nucl-diS_OxRdtase_dimer"/>
</dbReference>
<comment type="subcellular location">
    <subcellularLocation>
        <location evidence="1">Cytoplasm</location>
    </subcellularLocation>
</comment>
<evidence type="ECO:0000256" key="10">
    <source>
        <dbReference type="ARBA" id="ARBA00023157"/>
    </source>
</evidence>
<keyword evidence="6 13" id="KW-0285">Flavoprotein</keyword>
<dbReference type="PROSITE" id="PS00076">
    <property type="entry name" value="PYRIDINE_REDOX_1"/>
    <property type="match status" value="1"/>
</dbReference>
<dbReference type="InterPro" id="IPR006258">
    <property type="entry name" value="Lipoamide_DH"/>
</dbReference>